<dbReference type="EMBL" id="AFQE01000066">
    <property type="protein sequence ID" value="EGQ76996.1"/>
    <property type="molecule type" value="Genomic_DNA"/>
</dbReference>
<sequence>MKKIILTSLCIFLPVNFGIGLLLGVYQTDRPLKIIVSLIISTLFYIVPMYFLLKRKAK</sequence>
<gene>
    <name evidence="2" type="ORF">HMPREF9418_1424</name>
</gene>
<keyword evidence="1" id="KW-1133">Transmembrane helix</keyword>
<keyword evidence="1" id="KW-0812">Transmembrane</keyword>
<feature type="transmembrane region" description="Helical" evidence="1">
    <location>
        <begin position="34"/>
        <end position="53"/>
    </location>
</feature>
<evidence type="ECO:0000256" key="1">
    <source>
        <dbReference type="SAM" id="Phobius"/>
    </source>
</evidence>
<dbReference type="AlphaFoldDB" id="A0AA36XKK1"/>
<reference evidence="2 3" key="1">
    <citation type="submission" date="2011-05" db="EMBL/GenBank/DDBJ databases">
        <authorList>
            <person name="Muzny D."/>
            <person name="Qin X."/>
            <person name="Deng J."/>
            <person name="Jiang H."/>
            <person name="Liu Y."/>
            <person name="Qu J."/>
            <person name="Song X.-Z."/>
            <person name="Zhang L."/>
            <person name="Thornton R."/>
            <person name="Coyle M."/>
            <person name="Francisco L."/>
            <person name="Jackson L."/>
            <person name="Javaid M."/>
            <person name="Korchina V."/>
            <person name="Kovar C."/>
            <person name="Mata R."/>
            <person name="Mathew T."/>
            <person name="Ngo R."/>
            <person name="Nguyen L."/>
            <person name="Nguyen N."/>
            <person name="Okwuonu G."/>
            <person name="Ongeri F."/>
            <person name="Pham C."/>
            <person name="Simmons D."/>
            <person name="Wilczek-Boney K."/>
            <person name="Hale W."/>
            <person name="Jakkamsetti A."/>
            <person name="Pham P."/>
            <person name="Ruth R."/>
            <person name="San Lucas F."/>
            <person name="Warren J."/>
            <person name="Zhang J."/>
            <person name="Zhao Z."/>
            <person name="Zhou C."/>
            <person name="Zhu D."/>
            <person name="Lee S."/>
            <person name="Bess C."/>
            <person name="Blankenburg K."/>
            <person name="Forbes L."/>
            <person name="Fu Q."/>
            <person name="Gubbala S."/>
            <person name="Hirani K."/>
            <person name="Jayaseelan J.C."/>
            <person name="Lara F."/>
            <person name="Munidasa M."/>
            <person name="Palculict T."/>
            <person name="Patil S."/>
            <person name="Pu L.-L."/>
            <person name="Saada N."/>
            <person name="Tang L."/>
            <person name="Weissenberger G."/>
            <person name="Zhu Y."/>
            <person name="Hemphill L."/>
            <person name="Shang Y."/>
            <person name="Youmans B."/>
            <person name="Ayvaz T."/>
            <person name="Ross M."/>
            <person name="Santibanez J."/>
            <person name="Aqrawi P."/>
            <person name="Gross S."/>
            <person name="Joshi V."/>
            <person name="Fowler G."/>
            <person name="Nazareth L."/>
            <person name="Reid J."/>
            <person name="Worley K."/>
            <person name="Petrosino J."/>
            <person name="Highlander S."/>
            <person name="Gibbs R."/>
        </authorList>
    </citation>
    <scope>NUCLEOTIDE SEQUENCE [LARGE SCALE GENOMIC DNA]</scope>
    <source>
        <strain evidence="2 3">ATCC 33926</strain>
    </source>
</reference>
<comment type="caution">
    <text evidence="2">The sequence shown here is derived from an EMBL/GenBank/DDBJ whole genome shotgun (WGS) entry which is preliminary data.</text>
</comment>
<keyword evidence="1" id="KW-0472">Membrane</keyword>
<accession>A0AA36XKK1</accession>
<name>A0AA36XKK1_9NEIS</name>
<evidence type="ECO:0000313" key="3">
    <source>
        <dbReference type="Proteomes" id="UP000004982"/>
    </source>
</evidence>
<dbReference type="Proteomes" id="UP000004982">
    <property type="component" value="Unassembled WGS sequence"/>
</dbReference>
<protein>
    <submittedName>
        <fullName evidence="2">Uncharacterized protein</fullName>
    </submittedName>
</protein>
<proteinExistence type="predicted"/>
<organism evidence="2 3">
    <name type="scientific">Neisseria macacae ATCC 33926</name>
    <dbReference type="NCBI Taxonomy" id="997348"/>
    <lineage>
        <taxon>Bacteria</taxon>
        <taxon>Pseudomonadati</taxon>
        <taxon>Pseudomonadota</taxon>
        <taxon>Betaproteobacteria</taxon>
        <taxon>Neisseriales</taxon>
        <taxon>Neisseriaceae</taxon>
        <taxon>Neisseria</taxon>
    </lineage>
</organism>
<evidence type="ECO:0000313" key="2">
    <source>
        <dbReference type="EMBL" id="EGQ76996.1"/>
    </source>
</evidence>